<keyword evidence="13" id="KW-0997">Cell inner membrane</keyword>
<evidence type="ECO:0000256" key="4">
    <source>
        <dbReference type="ARBA" id="ARBA00016337"/>
    </source>
</evidence>
<dbReference type="PANTHER" id="PTHR30040:SF2">
    <property type="entry name" value="FAD:PROTEIN FMN TRANSFERASE"/>
    <property type="match status" value="1"/>
</dbReference>
<dbReference type="RefSeq" id="WP_084324511.1">
    <property type="nucleotide sequence ID" value="NZ_BSOR01000039.1"/>
</dbReference>
<organism evidence="14 15">
    <name type="scientific">Marinospirillum insulare</name>
    <dbReference type="NCBI Taxonomy" id="217169"/>
    <lineage>
        <taxon>Bacteria</taxon>
        <taxon>Pseudomonadati</taxon>
        <taxon>Pseudomonadota</taxon>
        <taxon>Gammaproteobacteria</taxon>
        <taxon>Oceanospirillales</taxon>
        <taxon>Oceanospirillaceae</taxon>
        <taxon>Marinospirillum</taxon>
    </lineage>
</organism>
<dbReference type="InterPro" id="IPR024932">
    <property type="entry name" value="ApbE"/>
</dbReference>
<evidence type="ECO:0000256" key="5">
    <source>
        <dbReference type="ARBA" id="ARBA00022630"/>
    </source>
</evidence>
<keyword evidence="13" id="KW-1003">Cell membrane</keyword>
<dbReference type="Pfam" id="PF02424">
    <property type="entry name" value="ApbE"/>
    <property type="match status" value="1"/>
</dbReference>
<evidence type="ECO:0000256" key="12">
    <source>
        <dbReference type="PIRNR" id="PIRNR006268"/>
    </source>
</evidence>
<feature type="chain" id="PRO_5044966176" description="FAD:protein FMN transferase" evidence="13">
    <location>
        <begin position="25"/>
        <end position="351"/>
    </location>
</feature>
<name>A0ABQ6A0N0_9GAMM</name>
<evidence type="ECO:0000256" key="2">
    <source>
        <dbReference type="ARBA" id="ARBA00008282"/>
    </source>
</evidence>
<evidence type="ECO:0000256" key="9">
    <source>
        <dbReference type="ARBA" id="ARBA00022842"/>
    </source>
</evidence>
<evidence type="ECO:0000313" key="14">
    <source>
        <dbReference type="EMBL" id="GLR64830.1"/>
    </source>
</evidence>
<comment type="similarity">
    <text evidence="2 12 13">Belongs to the ApbE family.</text>
</comment>
<dbReference type="GO" id="GO:0016740">
    <property type="term" value="F:transferase activity"/>
    <property type="evidence" value="ECO:0007669"/>
    <property type="project" value="UniProtKB-KW"/>
</dbReference>
<evidence type="ECO:0000256" key="3">
    <source>
        <dbReference type="ARBA" id="ARBA00011955"/>
    </source>
</evidence>
<dbReference type="EC" id="2.7.1.180" evidence="3 12"/>
<keyword evidence="13" id="KW-0449">Lipoprotein</keyword>
<evidence type="ECO:0000256" key="11">
    <source>
        <dbReference type="ARBA" id="ARBA00048540"/>
    </source>
</evidence>
<keyword evidence="6 12" id="KW-0808">Transferase</keyword>
<dbReference type="Proteomes" id="UP001156682">
    <property type="component" value="Unassembled WGS sequence"/>
</dbReference>
<comment type="catalytic activity">
    <reaction evidence="11 12 13">
        <text>L-threonyl-[protein] + FAD = FMN-L-threonyl-[protein] + AMP + H(+)</text>
        <dbReference type="Rhea" id="RHEA:36847"/>
        <dbReference type="Rhea" id="RHEA-COMP:11060"/>
        <dbReference type="Rhea" id="RHEA-COMP:11061"/>
        <dbReference type="ChEBI" id="CHEBI:15378"/>
        <dbReference type="ChEBI" id="CHEBI:30013"/>
        <dbReference type="ChEBI" id="CHEBI:57692"/>
        <dbReference type="ChEBI" id="CHEBI:74257"/>
        <dbReference type="ChEBI" id="CHEBI:456215"/>
        <dbReference type="EC" id="2.7.1.180"/>
    </reaction>
</comment>
<keyword evidence="8 12" id="KW-0274">FAD</keyword>
<dbReference type="EMBL" id="BSOR01000039">
    <property type="protein sequence ID" value="GLR64830.1"/>
    <property type="molecule type" value="Genomic_DNA"/>
</dbReference>
<evidence type="ECO:0000256" key="8">
    <source>
        <dbReference type="ARBA" id="ARBA00022827"/>
    </source>
</evidence>
<evidence type="ECO:0000256" key="10">
    <source>
        <dbReference type="ARBA" id="ARBA00031306"/>
    </source>
</evidence>
<keyword evidence="13" id="KW-0472">Membrane</keyword>
<evidence type="ECO:0000313" key="15">
    <source>
        <dbReference type="Proteomes" id="UP001156682"/>
    </source>
</evidence>
<proteinExistence type="inferred from homology"/>
<dbReference type="PIRSF" id="PIRSF006268">
    <property type="entry name" value="ApbE"/>
    <property type="match status" value="1"/>
</dbReference>
<comment type="function">
    <text evidence="13">Flavin transferase that catalyzes the transfer of the FMN moiety of FAD and its covalent binding to the hydroxyl group of a threonine residue in a target flavoprotein.</text>
</comment>
<protein>
    <recommendedName>
        <fullName evidence="4 12">FAD:protein FMN transferase</fullName>
        <ecNumber evidence="3 12">2.7.1.180</ecNumber>
    </recommendedName>
    <alternativeName>
        <fullName evidence="10 12">Flavin transferase</fullName>
    </alternativeName>
</protein>
<evidence type="ECO:0000256" key="1">
    <source>
        <dbReference type="ARBA" id="ARBA00001946"/>
    </source>
</evidence>
<comment type="cofactor">
    <cofactor evidence="1 13">
        <name>Mg(2+)</name>
        <dbReference type="ChEBI" id="CHEBI:18420"/>
    </cofactor>
</comment>
<evidence type="ECO:0000256" key="13">
    <source>
        <dbReference type="RuleBase" id="RU363002"/>
    </source>
</evidence>
<sequence length="351" mass="38757">MFKKLNLMMKLGLLLLLFTLTACTEQSTQQPVRLQGQIFGGFWLATLPDEWTGEQVKAIQAGIQGELDKVDLAMSTYKPDSELNRFNREPLNEWVQISQPLFEVLNISQSVAVASQGAFDITLGGLVNLWSFGPEARPETIPSTRLLEERLAEVGYKNLELDSANLAARRLTNSYVDLSGVAKGYAVDKVARWLEQQGVKNFLVNVGGEIIVAGYRAEEQPWRVGVEVPDGSQQTAHHILPLINNSIATSGDYRNFYEVDGQRMSHTLSPKTGWPIKHNLTSVTVIHPSNAVADAWATAFMVLGAEASLSLANQENIKVLLISKKAEGWSTQISNSLKQTLGEELTNKILH</sequence>
<comment type="subcellular location">
    <subcellularLocation>
        <location evidence="13">Cell inner membrane</location>
        <topology evidence="13">Lipid-anchor</topology>
        <orientation evidence="13">Periplasmic side</orientation>
    </subcellularLocation>
</comment>
<evidence type="ECO:0000256" key="7">
    <source>
        <dbReference type="ARBA" id="ARBA00022723"/>
    </source>
</evidence>
<evidence type="ECO:0000256" key="6">
    <source>
        <dbReference type="ARBA" id="ARBA00022679"/>
    </source>
</evidence>
<keyword evidence="13" id="KW-0732">Signal</keyword>
<keyword evidence="7 12" id="KW-0479">Metal-binding</keyword>
<gene>
    <name evidence="14" type="ORF">GCM10007878_22680</name>
</gene>
<keyword evidence="5 12" id="KW-0285">Flavoprotein</keyword>
<dbReference type="PANTHER" id="PTHR30040">
    <property type="entry name" value="THIAMINE BIOSYNTHESIS LIPOPROTEIN APBE"/>
    <property type="match status" value="1"/>
</dbReference>
<keyword evidence="15" id="KW-1185">Reference proteome</keyword>
<dbReference type="InterPro" id="IPR003374">
    <property type="entry name" value="ApbE-like_sf"/>
</dbReference>
<comment type="caution">
    <text evidence="14">The sequence shown here is derived from an EMBL/GenBank/DDBJ whole genome shotgun (WGS) entry which is preliminary data.</text>
</comment>
<dbReference type="Gene3D" id="3.10.520.10">
    <property type="entry name" value="ApbE-like domains"/>
    <property type="match status" value="1"/>
</dbReference>
<dbReference type="PROSITE" id="PS51257">
    <property type="entry name" value="PROKAR_LIPOPROTEIN"/>
    <property type="match status" value="1"/>
</dbReference>
<accession>A0ABQ6A0N0</accession>
<keyword evidence="9 12" id="KW-0460">Magnesium</keyword>
<reference evidence="15" key="1">
    <citation type="journal article" date="2019" name="Int. J. Syst. Evol. Microbiol.">
        <title>The Global Catalogue of Microorganisms (GCM) 10K type strain sequencing project: providing services to taxonomists for standard genome sequencing and annotation.</title>
        <authorList>
            <consortium name="The Broad Institute Genomics Platform"/>
            <consortium name="The Broad Institute Genome Sequencing Center for Infectious Disease"/>
            <person name="Wu L."/>
            <person name="Ma J."/>
        </authorList>
    </citation>
    <scope>NUCLEOTIDE SEQUENCE [LARGE SCALE GENOMIC DNA]</scope>
    <source>
        <strain evidence="15">NBRC 100033</strain>
    </source>
</reference>
<dbReference type="SUPFAM" id="SSF143631">
    <property type="entry name" value="ApbE-like"/>
    <property type="match status" value="1"/>
</dbReference>
<feature type="signal peptide" evidence="13">
    <location>
        <begin position="1"/>
        <end position="24"/>
    </location>
</feature>